<keyword evidence="1" id="KW-0175">Coiled coil</keyword>
<dbReference type="HOGENOM" id="CLU_758012_0_0_9"/>
<dbReference type="RefSeq" id="WP_013361472.1">
    <property type="nucleotide sequence ID" value="NC_014614.1"/>
</dbReference>
<reference evidence="4" key="1">
    <citation type="journal article" date="2010" name="BMC Genomics">
        <title>Clostridium sticklandii, a specialist in amino acid degradation:revisiting its metabolism through its genome sequence.</title>
        <authorList>
            <person name="Fonknechten N."/>
            <person name="Chaussonnerie S."/>
            <person name="Tricot S."/>
            <person name="Lajus A."/>
            <person name="Andreesen J.R."/>
            <person name="Perchat N."/>
            <person name="Pelletier E."/>
            <person name="Gouyvenoux M."/>
            <person name="Barbe V."/>
            <person name="Salanoubat M."/>
            <person name="Le Paslier D."/>
            <person name="Weissenbach J."/>
            <person name="Cohen G.N."/>
            <person name="Kreimeyer A."/>
        </authorList>
    </citation>
    <scope>NUCLEOTIDE SEQUENCE [LARGE SCALE GENOMIC DNA]</scope>
    <source>
        <strain evidence="4">ATCC 12662 / DSM 519 / JCM 1433 / CCUG 9281 / NCIMB 10654 / HF</strain>
    </source>
</reference>
<dbReference type="KEGG" id="cst:CLOST_1259"/>
<dbReference type="GeneID" id="35558884"/>
<keyword evidence="4" id="KW-1185">Reference proteome</keyword>
<feature type="domain" description="Tubulin/FtsZ GTPase" evidence="2">
    <location>
        <begin position="4"/>
        <end position="153"/>
    </location>
</feature>
<proteinExistence type="predicted"/>
<dbReference type="InterPro" id="IPR036525">
    <property type="entry name" value="Tubulin/FtsZ_GTPase_sf"/>
</dbReference>
<organism evidence="3 4">
    <name type="scientific">Acetoanaerobium sticklandii (strain ATCC 12662 / DSM 519 / JCM 1433 / CCUG 9281 / NCIMB 10654 / HF)</name>
    <name type="common">Clostridium sticklandii</name>
    <dbReference type="NCBI Taxonomy" id="499177"/>
    <lineage>
        <taxon>Bacteria</taxon>
        <taxon>Bacillati</taxon>
        <taxon>Bacillota</taxon>
        <taxon>Clostridia</taxon>
        <taxon>Peptostreptococcales</taxon>
        <taxon>Filifactoraceae</taxon>
        <taxon>Acetoanaerobium</taxon>
    </lineage>
</organism>
<dbReference type="InterPro" id="IPR003008">
    <property type="entry name" value="Tubulin_FtsZ_GTPase"/>
</dbReference>
<evidence type="ECO:0000256" key="1">
    <source>
        <dbReference type="SAM" id="Coils"/>
    </source>
</evidence>
<evidence type="ECO:0000313" key="4">
    <source>
        <dbReference type="Proteomes" id="UP000007041"/>
    </source>
</evidence>
<accession>E3PY64</accession>
<dbReference type="eggNOG" id="COG0206">
    <property type="taxonomic scope" value="Bacteria"/>
</dbReference>
<dbReference type="EMBL" id="FP565809">
    <property type="protein sequence ID" value="CBH21379.1"/>
    <property type="molecule type" value="Genomic_DNA"/>
</dbReference>
<feature type="coiled-coil region" evidence="1">
    <location>
        <begin position="286"/>
        <end position="313"/>
    </location>
</feature>
<dbReference type="Pfam" id="PF00091">
    <property type="entry name" value="Tubulin"/>
    <property type="match status" value="1"/>
</dbReference>
<name>E3PY64_ACESD</name>
<dbReference type="STRING" id="1511.CLOST_1259"/>
<dbReference type="AlphaFoldDB" id="E3PY64"/>
<sequence length="365" mass="40924">MKNEMLVLGLGQAGGNMAEELYKRGFNVIAINSSTDDLDSLDIEKEFKFHIKNGDGTAKNRTLSKQLVKSVAKQIIDLINQKYTSMKYIHIMSSLGGGTGGGSVAGIANMMQSVFTDKHISVSAILPSSFENIRLKNNSLEAFAELAAIQDKIGPFFLLSNENVEKFRVNKMHAEVLDDLVNLRSSNKKGSLDAKELEEIMTSKAILLPCKIEETNEGNKPVLIDCYAKVEGNARLTALSLSKNYRQEEISKFETYKGMSISSVAARLDDKNYAFYCSIDFNDSAIKNINNRLKEEIELMKKQDNKATSLEIETYDLSHSNLKIDTKSNKTTIFNHKNQIQDENIIEDATNNKNKKEMNLDIFFK</sequence>
<dbReference type="SUPFAM" id="SSF52490">
    <property type="entry name" value="Tubulin nucleotide-binding domain-like"/>
    <property type="match status" value="1"/>
</dbReference>
<evidence type="ECO:0000259" key="2">
    <source>
        <dbReference type="Pfam" id="PF00091"/>
    </source>
</evidence>
<dbReference type="Gene3D" id="3.40.50.1440">
    <property type="entry name" value="Tubulin/FtsZ, GTPase domain"/>
    <property type="match status" value="1"/>
</dbReference>
<evidence type="ECO:0000313" key="3">
    <source>
        <dbReference type="EMBL" id="CBH21379.1"/>
    </source>
</evidence>
<dbReference type="BioCyc" id="CSTI499177:GJE9-1307-MONOMER"/>
<gene>
    <name evidence="3" type="ordered locus">CLOST_1259</name>
</gene>
<protein>
    <recommendedName>
        <fullName evidence="2">Tubulin/FtsZ GTPase domain-containing protein</fullName>
    </recommendedName>
</protein>
<dbReference type="GO" id="GO:0005525">
    <property type="term" value="F:GTP binding"/>
    <property type="evidence" value="ECO:0007669"/>
    <property type="project" value="InterPro"/>
</dbReference>
<dbReference type="Proteomes" id="UP000007041">
    <property type="component" value="Chromosome"/>
</dbReference>